<dbReference type="EMBL" id="UYYG01001216">
    <property type="protein sequence ID" value="VDN60441.1"/>
    <property type="molecule type" value="Genomic_DNA"/>
</dbReference>
<dbReference type="PANTHER" id="PTHR33618">
    <property type="entry name" value="39S RIBOSOMAL PROTEIN L53, MITOCHONDRIAL"/>
    <property type="match status" value="1"/>
</dbReference>
<dbReference type="GO" id="GO:0005762">
    <property type="term" value="C:mitochondrial large ribosomal subunit"/>
    <property type="evidence" value="ECO:0007669"/>
    <property type="project" value="TreeGrafter"/>
</dbReference>
<dbReference type="Gene3D" id="3.40.30.10">
    <property type="entry name" value="Glutaredoxin"/>
    <property type="match status" value="1"/>
</dbReference>
<evidence type="ECO:0000313" key="1">
    <source>
        <dbReference type="EMBL" id="VDN60441.1"/>
    </source>
</evidence>
<dbReference type="Proteomes" id="UP000038040">
    <property type="component" value="Unplaced"/>
</dbReference>
<keyword evidence="3" id="KW-1185">Reference proteome</keyword>
<reference evidence="4" key="1">
    <citation type="submission" date="2017-02" db="UniProtKB">
        <authorList>
            <consortium name="WormBaseParasite"/>
        </authorList>
    </citation>
    <scope>IDENTIFICATION</scope>
</reference>
<evidence type="ECO:0000313" key="2">
    <source>
        <dbReference type="Proteomes" id="UP000038040"/>
    </source>
</evidence>
<dbReference type="OrthoDB" id="6618793at2759"/>
<dbReference type="Proteomes" id="UP000274756">
    <property type="component" value="Unassembled WGS sequence"/>
</dbReference>
<accession>A0A0N4ULA1</accession>
<proteinExistence type="predicted"/>
<dbReference type="WBParaSite" id="DME_0000856701-mRNA-1">
    <property type="protein sequence ID" value="DME_0000856701-mRNA-1"/>
    <property type="gene ID" value="DME_0000856701"/>
</dbReference>
<dbReference type="AlphaFoldDB" id="A0A0N4ULA1"/>
<evidence type="ECO:0000313" key="3">
    <source>
        <dbReference type="Proteomes" id="UP000274756"/>
    </source>
</evidence>
<evidence type="ECO:0000313" key="4">
    <source>
        <dbReference type="WBParaSite" id="DME_0000856701-mRNA-1"/>
    </source>
</evidence>
<sequence length="129" mass="14850">MCKMWERIRLGVRWKPEERFALACRGMNLKNVSTIKISIDPFYPGNGSIRRFWQNVTGPRILATNQNVKITSQIRNDNKPPFFTVTTVDGRKIIFKTDGMPATDLVMHFNRLLGFPEFGKAGLRPPKQL</sequence>
<protein>
    <submittedName>
        <fullName evidence="4">L51_S25_CI-B8 domain-containing protein</fullName>
    </submittedName>
</protein>
<dbReference type="STRING" id="318479.A0A0N4ULA1"/>
<dbReference type="InterPro" id="IPR052473">
    <property type="entry name" value="mtLSU_mL53"/>
</dbReference>
<dbReference type="PANTHER" id="PTHR33618:SF1">
    <property type="entry name" value="LARGE RIBOSOMAL SUBUNIT PROTEIN ML53"/>
    <property type="match status" value="1"/>
</dbReference>
<reference evidence="1 3" key="2">
    <citation type="submission" date="2018-11" db="EMBL/GenBank/DDBJ databases">
        <authorList>
            <consortium name="Pathogen Informatics"/>
        </authorList>
    </citation>
    <scope>NUCLEOTIDE SEQUENCE [LARGE SCALE GENOMIC DNA]</scope>
</reference>
<organism evidence="2 4">
    <name type="scientific">Dracunculus medinensis</name>
    <name type="common">Guinea worm</name>
    <dbReference type="NCBI Taxonomy" id="318479"/>
    <lineage>
        <taxon>Eukaryota</taxon>
        <taxon>Metazoa</taxon>
        <taxon>Ecdysozoa</taxon>
        <taxon>Nematoda</taxon>
        <taxon>Chromadorea</taxon>
        <taxon>Rhabditida</taxon>
        <taxon>Spirurina</taxon>
        <taxon>Dracunculoidea</taxon>
        <taxon>Dracunculidae</taxon>
        <taxon>Dracunculus</taxon>
    </lineage>
</organism>
<gene>
    <name evidence="1" type="ORF">DME_LOCUS10414</name>
</gene>
<name>A0A0N4ULA1_DRAME</name>